<dbReference type="AlphaFoldDB" id="A0A0F7TJS3"/>
<feature type="region of interest" description="Disordered" evidence="1">
    <location>
        <begin position="64"/>
        <end position="100"/>
    </location>
</feature>
<keyword evidence="4" id="KW-1185">Reference proteome</keyword>
<accession>A0A0F7TJS3</accession>
<proteinExistence type="predicted"/>
<evidence type="ECO:0000256" key="1">
    <source>
        <dbReference type="SAM" id="MobiDB-lite"/>
    </source>
</evidence>
<dbReference type="Proteomes" id="UP000042958">
    <property type="component" value="Unassembled WGS sequence"/>
</dbReference>
<organism evidence="3 4">
    <name type="scientific">Penicillium brasilianum</name>
    <dbReference type="NCBI Taxonomy" id="104259"/>
    <lineage>
        <taxon>Eukaryota</taxon>
        <taxon>Fungi</taxon>
        <taxon>Dikarya</taxon>
        <taxon>Ascomycota</taxon>
        <taxon>Pezizomycotina</taxon>
        <taxon>Eurotiomycetes</taxon>
        <taxon>Eurotiomycetidae</taxon>
        <taxon>Eurotiales</taxon>
        <taxon>Aspergillaceae</taxon>
        <taxon>Penicillium</taxon>
    </lineage>
</organism>
<gene>
    <name evidence="3" type="ORF">PMG11_02372</name>
</gene>
<feature type="domain" description="C2H2-type" evidence="2">
    <location>
        <begin position="20"/>
        <end position="43"/>
    </location>
</feature>
<dbReference type="EMBL" id="CDHK01000002">
    <property type="protein sequence ID" value="CEJ56152.1"/>
    <property type="molecule type" value="Genomic_DNA"/>
</dbReference>
<feature type="compositionally biased region" description="Polar residues" evidence="1">
    <location>
        <begin position="88"/>
        <end position="100"/>
    </location>
</feature>
<protein>
    <recommendedName>
        <fullName evidence="2">C2H2-type domain-containing protein</fullName>
    </recommendedName>
</protein>
<name>A0A0F7TJS3_PENBI</name>
<evidence type="ECO:0000313" key="3">
    <source>
        <dbReference type="EMBL" id="CEJ56152.1"/>
    </source>
</evidence>
<sequence>MKLFRPLYHYPLPPYSKFICPKNDCGWIFKCYPSYLYHLESFHPGAPFIEPKYQAFIPGYANDPAEREAPLSEQTNAEGASVERDQTNSEGTNIEQDAVP</sequence>
<dbReference type="InterPro" id="IPR013087">
    <property type="entry name" value="Znf_C2H2_type"/>
</dbReference>
<evidence type="ECO:0000313" key="4">
    <source>
        <dbReference type="Proteomes" id="UP000042958"/>
    </source>
</evidence>
<evidence type="ECO:0000259" key="2">
    <source>
        <dbReference type="PROSITE" id="PS00028"/>
    </source>
</evidence>
<reference evidence="4" key="1">
    <citation type="journal article" date="2015" name="Genome Announc.">
        <title>Draft genome sequence of the fungus Penicillium brasilianum MG11.</title>
        <authorList>
            <person name="Horn F."/>
            <person name="Linde J."/>
            <person name="Mattern D.J."/>
            <person name="Walther G."/>
            <person name="Guthke R."/>
            <person name="Brakhage A.A."/>
            <person name="Valiante V."/>
        </authorList>
    </citation>
    <scope>NUCLEOTIDE SEQUENCE [LARGE SCALE GENOMIC DNA]</scope>
    <source>
        <strain evidence="4">MG11</strain>
    </source>
</reference>
<dbReference type="PROSITE" id="PS00028">
    <property type="entry name" value="ZINC_FINGER_C2H2_1"/>
    <property type="match status" value="1"/>
</dbReference>